<dbReference type="SMART" id="SM00986">
    <property type="entry name" value="UDG"/>
    <property type="match status" value="1"/>
</dbReference>
<protein>
    <recommendedName>
        <fullName evidence="5 9">Uracil-DNA glycosylase</fullName>
        <shortName evidence="9">UDG</shortName>
        <ecNumber evidence="4 9">3.2.2.27</ecNumber>
    </recommendedName>
</protein>
<dbReference type="InterPro" id="IPR002043">
    <property type="entry name" value="UDG_fam1"/>
</dbReference>
<dbReference type="NCBIfam" id="NF003592">
    <property type="entry name" value="PRK05254.1-5"/>
    <property type="match status" value="1"/>
</dbReference>
<sequence length="222" mass="25133">MITNPYWQTFFESQAQQSYFIELQQEIKARRSCCVVYPPESQVYAAFEAVAPTDVKVVILGQDPYHGPNQANGLSFSVNKGEKIPPSLRNMFKELVDEFDDFTMPNHGDLSHWAEQGVMLLNATLTVEQGNANAHQKLGWQTFTDEAIRYISDQVEGVVFMLWGAFAQKKEALIDAKRHHILKSVHPSPLSARKGFFGNKHFITANELLVNQGKSPITWHLP</sequence>
<dbReference type="PANTHER" id="PTHR11264:SF0">
    <property type="entry name" value="URACIL-DNA GLYCOSYLASE"/>
    <property type="match status" value="1"/>
</dbReference>
<comment type="subcellular location">
    <subcellularLocation>
        <location evidence="9">Cytoplasm</location>
    </subcellularLocation>
</comment>
<evidence type="ECO:0000256" key="6">
    <source>
        <dbReference type="ARBA" id="ARBA00022763"/>
    </source>
</evidence>
<dbReference type="RefSeq" id="WP_208833348.1">
    <property type="nucleotide sequence ID" value="NZ_CP072110.1"/>
</dbReference>
<evidence type="ECO:0000256" key="8">
    <source>
        <dbReference type="ARBA" id="ARBA00023204"/>
    </source>
</evidence>
<evidence type="ECO:0000256" key="1">
    <source>
        <dbReference type="ARBA" id="ARBA00001400"/>
    </source>
</evidence>
<evidence type="ECO:0000256" key="2">
    <source>
        <dbReference type="ARBA" id="ARBA00002631"/>
    </source>
</evidence>
<evidence type="ECO:0000313" key="13">
    <source>
        <dbReference type="EMBL" id="QTH65313.1"/>
    </source>
</evidence>
<dbReference type="NCBIfam" id="NF003589">
    <property type="entry name" value="PRK05254.1-2"/>
    <property type="match status" value="1"/>
</dbReference>
<dbReference type="InterPro" id="IPR036895">
    <property type="entry name" value="Uracil-DNA_glycosylase-like_sf"/>
</dbReference>
<dbReference type="Proteomes" id="UP000682739">
    <property type="component" value="Chromosome"/>
</dbReference>
<keyword evidence="14" id="KW-1185">Reference proteome</keyword>
<keyword evidence="8 9" id="KW-0234">DNA repair</keyword>
<dbReference type="KEGG" id="psym:J1N51_06335"/>
<keyword evidence="6 9" id="KW-0227">DNA damage</keyword>
<dbReference type="FunFam" id="3.40.470.10:FF:000001">
    <property type="entry name" value="Uracil-DNA glycosylase"/>
    <property type="match status" value="1"/>
</dbReference>
<dbReference type="SMART" id="SM00987">
    <property type="entry name" value="UreE_C"/>
    <property type="match status" value="1"/>
</dbReference>
<evidence type="ECO:0000256" key="7">
    <source>
        <dbReference type="ARBA" id="ARBA00022801"/>
    </source>
</evidence>
<reference evidence="13" key="1">
    <citation type="submission" date="2021-03" db="EMBL/GenBank/DDBJ databases">
        <title>Description of Psychrosphaera ytuae sp. nov. isolated from deep sea sediment of South China Sea.</title>
        <authorList>
            <person name="Zhang J."/>
            <person name="Xu X.-D."/>
        </authorList>
    </citation>
    <scope>NUCLEOTIDE SEQUENCE</scope>
    <source>
        <strain evidence="13">MTZ26</strain>
    </source>
</reference>
<dbReference type="CDD" id="cd10027">
    <property type="entry name" value="UDG-F1-like"/>
    <property type="match status" value="1"/>
</dbReference>
<keyword evidence="7 9" id="KW-0378">Hydrolase</keyword>
<comment type="similarity">
    <text evidence="3 9 11">Belongs to the uracil-DNA glycosylase (UDG) superfamily. UNG family.</text>
</comment>
<dbReference type="NCBIfam" id="NF003591">
    <property type="entry name" value="PRK05254.1-4"/>
    <property type="match status" value="1"/>
</dbReference>
<accession>A0A975DE99</accession>
<evidence type="ECO:0000256" key="3">
    <source>
        <dbReference type="ARBA" id="ARBA00008184"/>
    </source>
</evidence>
<evidence type="ECO:0000256" key="11">
    <source>
        <dbReference type="RuleBase" id="RU003780"/>
    </source>
</evidence>
<evidence type="ECO:0000313" key="14">
    <source>
        <dbReference type="Proteomes" id="UP000682739"/>
    </source>
</evidence>
<keyword evidence="9" id="KW-0963">Cytoplasm</keyword>
<dbReference type="InterPro" id="IPR018085">
    <property type="entry name" value="Ura-DNA_Glyclase_AS"/>
</dbReference>
<evidence type="ECO:0000259" key="12">
    <source>
        <dbReference type="SMART" id="SM00986"/>
    </source>
</evidence>
<dbReference type="AlphaFoldDB" id="A0A975DE99"/>
<organism evidence="13 14">
    <name type="scientific">Psychrosphaera ytuae</name>
    <dbReference type="NCBI Taxonomy" id="2820710"/>
    <lineage>
        <taxon>Bacteria</taxon>
        <taxon>Pseudomonadati</taxon>
        <taxon>Pseudomonadota</taxon>
        <taxon>Gammaproteobacteria</taxon>
        <taxon>Alteromonadales</taxon>
        <taxon>Pseudoalteromonadaceae</taxon>
        <taxon>Psychrosphaera</taxon>
    </lineage>
</organism>
<comment type="catalytic activity">
    <reaction evidence="1 9 11">
        <text>Hydrolyzes single-stranded DNA or mismatched double-stranded DNA and polynucleotides, releasing free uracil.</text>
        <dbReference type="EC" id="3.2.2.27"/>
    </reaction>
</comment>
<dbReference type="EMBL" id="CP072110">
    <property type="protein sequence ID" value="QTH65313.1"/>
    <property type="molecule type" value="Genomic_DNA"/>
</dbReference>
<feature type="domain" description="Uracil-DNA glycosylase-like" evidence="12">
    <location>
        <begin position="48"/>
        <end position="209"/>
    </location>
</feature>
<evidence type="ECO:0000256" key="4">
    <source>
        <dbReference type="ARBA" id="ARBA00012030"/>
    </source>
</evidence>
<proteinExistence type="inferred from homology"/>
<dbReference type="Pfam" id="PF03167">
    <property type="entry name" value="UDG"/>
    <property type="match status" value="1"/>
</dbReference>
<evidence type="ECO:0000256" key="9">
    <source>
        <dbReference type="HAMAP-Rule" id="MF_00148"/>
    </source>
</evidence>
<keyword evidence="13" id="KW-0326">Glycosidase</keyword>
<evidence type="ECO:0000256" key="10">
    <source>
        <dbReference type="PROSITE-ProRule" id="PRU10072"/>
    </source>
</evidence>
<dbReference type="HAMAP" id="MF_00148">
    <property type="entry name" value="UDG"/>
    <property type="match status" value="1"/>
</dbReference>
<dbReference type="NCBIfam" id="NF003588">
    <property type="entry name" value="PRK05254.1-1"/>
    <property type="match status" value="1"/>
</dbReference>
<dbReference type="GO" id="GO:0004844">
    <property type="term" value="F:uracil DNA N-glycosylase activity"/>
    <property type="evidence" value="ECO:0007669"/>
    <property type="project" value="UniProtKB-UniRule"/>
</dbReference>
<evidence type="ECO:0000256" key="5">
    <source>
        <dbReference type="ARBA" id="ARBA00018429"/>
    </source>
</evidence>
<dbReference type="InterPro" id="IPR005122">
    <property type="entry name" value="Uracil-DNA_glycosylase-like"/>
</dbReference>
<dbReference type="PROSITE" id="PS00130">
    <property type="entry name" value="U_DNA_GLYCOSYLASE"/>
    <property type="match status" value="1"/>
</dbReference>
<dbReference type="Gene3D" id="3.40.470.10">
    <property type="entry name" value="Uracil-DNA glycosylase-like domain"/>
    <property type="match status" value="1"/>
</dbReference>
<dbReference type="NCBIfam" id="TIGR00628">
    <property type="entry name" value="ung"/>
    <property type="match status" value="1"/>
</dbReference>
<feature type="active site" description="Proton acceptor" evidence="9 10">
    <location>
        <position position="63"/>
    </location>
</feature>
<dbReference type="SUPFAM" id="SSF52141">
    <property type="entry name" value="Uracil-DNA glycosylase-like"/>
    <property type="match status" value="1"/>
</dbReference>
<dbReference type="PANTHER" id="PTHR11264">
    <property type="entry name" value="URACIL-DNA GLYCOSYLASE"/>
    <property type="match status" value="1"/>
</dbReference>
<comment type="function">
    <text evidence="2 9 11">Excises uracil residues from the DNA which can arise as a result of misincorporation of dUMP residues by DNA polymerase or due to deamination of cytosine.</text>
</comment>
<dbReference type="GO" id="GO:0097510">
    <property type="term" value="P:base-excision repair, AP site formation via deaminated base removal"/>
    <property type="evidence" value="ECO:0007669"/>
    <property type="project" value="TreeGrafter"/>
</dbReference>
<dbReference type="GO" id="GO:0005737">
    <property type="term" value="C:cytoplasm"/>
    <property type="evidence" value="ECO:0007669"/>
    <property type="project" value="UniProtKB-SubCell"/>
</dbReference>
<gene>
    <name evidence="9 13" type="primary">ung</name>
    <name evidence="13" type="ORF">J1N51_06335</name>
</gene>
<name>A0A975DE99_9GAMM</name>
<dbReference type="EC" id="3.2.2.27" evidence="4 9"/>